<evidence type="ECO:0000313" key="2">
    <source>
        <dbReference type="EMBL" id="QSE98767.1"/>
    </source>
</evidence>
<evidence type="ECO:0000313" key="3">
    <source>
        <dbReference type="Proteomes" id="UP000662783"/>
    </source>
</evidence>
<dbReference type="KEGG" id="fuv:JR347_06715"/>
<dbReference type="AlphaFoldDB" id="A0A974WK99"/>
<feature type="chain" id="PRO_5037149394" description="DUF3887 domain-containing protein" evidence="1">
    <location>
        <begin position="22"/>
        <end position="130"/>
    </location>
</feature>
<dbReference type="EMBL" id="CP070608">
    <property type="protein sequence ID" value="QSE98767.1"/>
    <property type="molecule type" value="Genomic_DNA"/>
</dbReference>
<accession>A0A974WK99</accession>
<gene>
    <name evidence="2" type="ORF">JR347_06715</name>
</gene>
<dbReference type="Proteomes" id="UP000662783">
    <property type="component" value="Chromosome"/>
</dbReference>
<name>A0A974WK99_9BACT</name>
<dbReference type="RefSeq" id="WP_205723281.1">
    <property type="nucleotide sequence ID" value="NZ_CP070608.1"/>
</dbReference>
<reference evidence="2" key="1">
    <citation type="submission" date="2021-02" db="EMBL/GenBank/DDBJ databases">
        <title>Fulvivirga sp. S481 isolated from sea water.</title>
        <authorList>
            <person name="Bae S.S."/>
            <person name="Baek K."/>
        </authorList>
    </citation>
    <scope>NUCLEOTIDE SEQUENCE</scope>
    <source>
        <strain evidence="2">S481</strain>
    </source>
</reference>
<evidence type="ECO:0000256" key="1">
    <source>
        <dbReference type="SAM" id="SignalP"/>
    </source>
</evidence>
<feature type="signal peptide" evidence="1">
    <location>
        <begin position="1"/>
        <end position="21"/>
    </location>
</feature>
<keyword evidence="1" id="KW-0732">Signal</keyword>
<organism evidence="2 3">
    <name type="scientific">Fulvivirga lutea</name>
    <dbReference type="NCBI Taxonomy" id="2810512"/>
    <lineage>
        <taxon>Bacteria</taxon>
        <taxon>Pseudomonadati</taxon>
        <taxon>Bacteroidota</taxon>
        <taxon>Cytophagia</taxon>
        <taxon>Cytophagales</taxon>
        <taxon>Fulvivirgaceae</taxon>
        <taxon>Fulvivirga</taxon>
    </lineage>
</organism>
<proteinExistence type="predicted"/>
<protein>
    <recommendedName>
        <fullName evidence="4">DUF3887 domain-containing protein</fullName>
    </recommendedName>
</protein>
<keyword evidence="3" id="KW-1185">Reference proteome</keyword>
<evidence type="ECO:0008006" key="4">
    <source>
        <dbReference type="Google" id="ProtNLM"/>
    </source>
</evidence>
<sequence>MKTFTSLFFSICLSTVSQLYAQDSQLKPLNDLNLSISKLMIQGNDISDSLKSVTIVDGIWTERNMRDVVIGKANVIKNSNNEIHIKWITATNGAKKDGVTIYKVRQEDDQYTFDIYFDDKKQGYFIGKNQ</sequence>